<dbReference type="EMBL" id="JAXOVC010000006">
    <property type="protein sequence ID" value="KAK4500538.1"/>
    <property type="molecule type" value="Genomic_DNA"/>
</dbReference>
<evidence type="ECO:0008006" key="9">
    <source>
        <dbReference type="Google" id="ProtNLM"/>
    </source>
</evidence>
<accession>A0ABR0EH59</accession>
<dbReference type="Proteomes" id="UP001305779">
    <property type="component" value="Unassembled WGS sequence"/>
</dbReference>
<name>A0ABR0EH59_ZASCE</name>
<keyword evidence="8" id="KW-1185">Reference proteome</keyword>
<evidence type="ECO:0000256" key="2">
    <source>
        <dbReference type="ARBA" id="ARBA00022670"/>
    </source>
</evidence>
<comment type="similarity">
    <text evidence="1">Belongs to the peptidase S28 family.</text>
</comment>
<organism evidence="7 8">
    <name type="scientific">Zasmidium cellare</name>
    <name type="common">Wine cellar mold</name>
    <name type="synonym">Racodium cellare</name>
    <dbReference type="NCBI Taxonomy" id="395010"/>
    <lineage>
        <taxon>Eukaryota</taxon>
        <taxon>Fungi</taxon>
        <taxon>Dikarya</taxon>
        <taxon>Ascomycota</taxon>
        <taxon>Pezizomycotina</taxon>
        <taxon>Dothideomycetes</taxon>
        <taxon>Dothideomycetidae</taxon>
        <taxon>Mycosphaerellales</taxon>
        <taxon>Mycosphaerellaceae</taxon>
        <taxon>Zasmidium</taxon>
    </lineage>
</organism>
<evidence type="ECO:0000313" key="7">
    <source>
        <dbReference type="EMBL" id="KAK4500538.1"/>
    </source>
</evidence>
<keyword evidence="4" id="KW-0378">Hydrolase</keyword>
<protein>
    <recommendedName>
        <fullName evidence="9">Serine peptidase</fullName>
    </recommendedName>
</protein>
<sequence>MRSTFALLAAAAVTRAQWHGHGGGWHGGHGGQGWDWDGGYPHGGWGSGYHMPGGEPPAPGSLNATFEQLIDHSNPSLGTFSQFYFYDTTHWKGPGSPVILFTPGEVNATRYYSYLTTNRTTGLLAERIGAATIVLEHRYWGVSSPFNDLTTENMKYLTLTNALKDMTYFANHVKLPFAKRGGSNAKDVPWVTMGGSYSGALSAWLASVEPGTLWAYHASSAPVQAVSDYWGYFIPVQEGMPKNCSKDVSLVIDHMDDILTNGSEQEVHDLKAKFNMTGVEHNDDFMAALENGPWLWQGNQFYTGTGFYTWCDYIENSVNKTGSAVAGPDGVGLQKALDGYAKWWTDTELKGYCAAYGYPEFQGDYNVACFDTYNASSPLYTDTTLSNVVDRQWVWMTCNEPFGYWQDGAPAGRPSIVSRLVDANYWIRQCGLYFPPGPNGETYGIAAGRSEADVNAYTGGWNIDNTTRLIYVNGGYDPWREAGVSAIERPGGPLQSTEQVPVEIVPGGFHTSDLITQNGVVNAGCKAVQDKVLDQLEAWVGEWPKRHHWKASDVLFVIENKPRPLVAVSIGGTRGIGRDALEALAAQPCTPSKST</sequence>
<comment type="caution">
    <text evidence="7">The sequence shown here is derived from an EMBL/GenBank/DDBJ whole genome shotgun (WGS) entry which is preliminary data.</text>
</comment>
<feature type="chain" id="PRO_5047127690" description="Serine peptidase" evidence="6">
    <location>
        <begin position="17"/>
        <end position="595"/>
    </location>
</feature>
<reference evidence="7 8" key="1">
    <citation type="journal article" date="2023" name="G3 (Bethesda)">
        <title>A chromosome-level genome assembly of Zasmidium syzygii isolated from banana leaves.</title>
        <authorList>
            <person name="van Westerhoven A.C."/>
            <person name="Mehrabi R."/>
            <person name="Talebi R."/>
            <person name="Steentjes M.B.F."/>
            <person name="Corcolon B."/>
            <person name="Chong P.A."/>
            <person name="Kema G.H.J."/>
            <person name="Seidl M.F."/>
        </authorList>
    </citation>
    <scope>NUCLEOTIDE SEQUENCE [LARGE SCALE GENOMIC DNA]</scope>
    <source>
        <strain evidence="7 8">P124</strain>
    </source>
</reference>
<keyword evidence="5" id="KW-0325">Glycoprotein</keyword>
<evidence type="ECO:0000313" key="8">
    <source>
        <dbReference type="Proteomes" id="UP001305779"/>
    </source>
</evidence>
<dbReference type="PANTHER" id="PTHR11010">
    <property type="entry name" value="PROTEASE S28 PRO-X CARBOXYPEPTIDASE-RELATED"/>
    <property type="match status" value="1"/>
</dbReference>
<dbReference type="Gene3D" id="3.40.50.1820">
    <property type="entry name" value="alpha/beta hydrolase"/>
    <property type="match status" value="2"/>
</dbReference>
<evidence type="ECO:0000256" key="3">
    <source>
        <dbReference type="ARBA" id="ARBA00022729"/>
    </source>
</evidence>
<dbReference type="InterPro" id="IPR029058">
    <property type="entry name" value="AB_hydrolase_fold"/>
</dbReference>
<dbReference type="Pfam" id="PF05577">
    <property type="entry name" value="Peptidase_S28"/>
    <property type="match status" value="2"/>
</dbReference>
<keyword evidence="2" id="KW-0645">Protease</keyword>
<evidence type="ECO:0000256" key="5">
    <source>
        <dbReference type="ARBA" id="ARBA00023180"/>
    </source>
</evidence>
<proteinExistence type="inferred from homology"/>
<keyword evidence="3 6" id="KW-0732">Signal</keyword>
<dbReference type="PANTHER" id="PTHR11010:SF23">
    <property type="entry name" value="SERINE PEPTIDASE"/>
    <property type="match status" value="1"/>
</dbReference>
<evidence type="ECO:0000256" key="1">
    <source>
        <dbReference type="ARBA" id="ARBA00011079"/>
    </source>
</evidence>
<dbReference type="InterPro" id="IPR008758">
    <property type="entry name" value="Peptidase_S28"/>
</dbReference>
<dbReference type="SUPFAM" id="SSF53474">
    <property type="entry name" value="alpha/beta-Hydrolases"/>
    <property type="match status" value="1"/>
</dbReference>
<feature type="signal peptide" evidence="6">
    <location>
        <begin position="1"/>
        <end position="16"/>
    </location>
</feature>
<evidence type="ECO:0000256" key="6">
    <source>
        <dbReference type="SAM" id="SignalP"/>
    </source>
</evidence>
<gene>
    <name evidence="7" type="ORF">PRZ48_008727</name>
</gene>
<evidence type="ECO:0000256" key="4">
    <source>
        <dbReference type="ARBA" id="ARBA00022801"/>
    </source>
</evidence>